<dbReference type="SUPFAM" id="SSF159594">
    <property type="entry name" value="XCC0632-like"/>
    <property type="match status" value="1"/>
</dbReference>
<proteinExistence type="predicted"/>
<protein>
    <recommendedName>
        <fullName evidence="1">ABC-type transport auxiliary lipoprotein component domain-containing protein</fullName>
    </recommendedName>
</protein>
<sequence length="188" mass="20432">MRHPSVLALSALLLFAGCAAPALRIYTLSAQESRAPAAASVPATQIIELSRVQVPDYLDTQDIILRHGQELHRSSNGRWATRLSLGITAAIGDRLAANWPDAQIVQGPQSQPPDIRIQIAVTRFDVGEDGQALLEASWTTTRIGSKRPPERDRTVITGSGPVKTNDDVARLMRSMLLQLADRIVRPAT</sequence>
<evidence type="ECO:0000313" key="3">
    <source>
        <dbReference type="Proteomes" id="UP000182373"/>
    </source>
</evidence>
<organism evidence="2 3">
    <name type="scientific">Granulibacter bethesdensis</name>
    <dbReference type="NCBI Taxonomy" id="364410"/>
    <lineage>
        <taxon>Bacteria</taxon>
        <taxon>Pseudomonadati</taxon>
        <taxon>Pseudomonadota</taxon>
        <taxon>Alphaproteobacteria</taxon>
        <taxon>Acetobacterales</taxon>
        <taxon>Acetobacteraceae</taxon>
        <taxon>Granulibacter</taxon>
    </lineage>
</organism>
<evidence type="ECO:0000259" key="1">
    <source>
        <dbReference type="Pfam" id="PF03886"/>
    </source>
</evidence>
<reference evidence="3" key="1">
    <citation type="submission" date="2016-11" db="EMBL/GenBank/DDBJ databases">
        <title>Comparative genomic and phenotypic analysis of Granulibacter bethesdensis clinical isolates from patients with chronic granulomatous disease.</title>
        <authorList>
            <person name="Zarember K.A."/>
            <person name="Porcella S.F."/>
            <person name="Chu J."/>
            <person name="Ding L."/>
            <person name="Dahlstrom E."/>
            <person name="Barbian K."/>
            <person name="Martens C."/>
            <person name="Sykora L."/>
            <person name="Kramer S."/>
            <person name="Pettinato A.M."/>
            <person name="Hong H."/>
            <person name="Wald G."/>
            <person name="Berg L.J."/>
            <person name="Rogge L.S."/>
            <person name="Greenberg D.E."/>
            <person name="Falcone E.L."/>
            <person name="Neves J.F."/>
            <person name="Simoes M.J."/>
            <person name="Casal M."/>
            <person name="Rodriguez-Lopez F.C."/>
            <person name="Zelazny A."/>
            <person name="Gallin J.I."/>
            <person name="Holland S.M."/>
        </authorList>
    </citation>
    <scope>NUCLEOTIDE SEQUENCE [LARGE SCALE GENOMIC DNA]</scope>
    <source>
        <strain evidence="3">NIH9.1</strain>
    </source>
</reference>
<gene>
    <name evidence="2" type="ORF">GbCGDNIH9_1455</name>
</gene>
<dbReference type="Pfam" id="PF03886">
    <property type="entry name" value="ABC_trans_aux"/>
    <property type="match status" value="1"/>
</dbReference>
<dbReference type="PROSITE" id="PS51257">
    <property type="entry name" value="PROKAR_LIPOPROTEIN"/>
    <property type="match status" value="1"/>
</dbReference>
<dbReference type="AlphaFoldDB" id="A0AAC9P8P9"/>
<name>A0AAC9P8P9_9PROT</name>
<dbReference type="Gene3D" id="3.40.50.10610">
    <property type="entry name" value="ABC-type transport auxiliary lipoprotein component"/>
    <property type="match status" value="1"/>
</dbReference>
<feature type="domain" description="ABC-type transport auxiliary lipoprotein component" evidence="1">
    <location>
        <begin position="26"/>
        <end position="184"/>
    </location>
</feature>
<dbReference type="Proteomes" id="UP000182373">
    <property type="component" value="Chromosome"/>
</dbReference>
<dbReference type="RefSeq" id="WP_072572724.1">
    <property type="nucleotide sequence ID" value="NZ_CP018191.1"/>
</dbReference>
<dbReference type="InterPro" id="IPR005586">
    <property type="entry name" value="ABC_trans_aux"/>
</dbReference>
<evidence type="ECO:0000313" key="2">
    <source>
        <dbReference type="EMBL" id="APH54756.1"/>
    </source>
</evidence>
<accession>A0AAC9P8P9</accession>
<dbReference type="EMBL" id="CP018191">
    <property type="protein sequence ID" value="APH54756.1"/>
    <property type="molecule type" value="Genomic_DNA"/>
</dbReference>